<dbReference type="InterPro" id="IPR033182">
    <property type="entry name" value="MIC26/MIC27_animal"/>
</dbReference>
<evidence type="ECO:0000256" key="2">
    <source>
        <dbReference type="ARBA" id="ARBA00010904"/>
    </source>
</evidence>
<evidence type="ECO:0000256" key="5">
    <source>
        <dbReference type="ARBA" id="ARBA00023128"/>
    </source>
</evidence>
<comment type="subcellular location">
    <subcellularLocation>
        <location evidence="7">Mitochondrion inner membrane</location>
    </subcellularLocation>
    <subcellularLocation>
        <location evidence="1">Mitochondrion membrane</location>
    </subcellularLocation>
</comment>
<accession>A0ABM1KB36</accession>
<feature type="chain" id="PRO_5047157883" description="MICOS complex subunit" evidence="9">
    <location>
        <begin position="24"/>
        <end position="214"/>
    </location>
</feature>
<comment type="function">
    <text evidence="7">Component of the MICOS complex, a large protein complex of the mitochondrial inner membrane that plays crucial roles in the maintenance of crista junctions, inner membrane architecture, and formation of contact sites to the outer membrane.</text>
</comment>
<feature type="compositionally biased region" description="Basic and acidic residues" evidence="8">
    <location>
        <begin position="193"/>
        <end position="207"/>
    </location>
</feature>
<dbReference type="RefSeq" id="XP_015270923.1">
    <property type="nucleotide sequence ID" value="XM_015415437.1"/>
</dbReference>
<evidence type="ECO:0000256" key="8">
    <source>
        <dbReference type="SAM" id="MobiDB-lite"/>
    </source>
</evidence>
<gene>
    <name evidence="11" type="primary">APOO</name>
</gene>
<keyword evidence="6 7" id="KW-0472">Membrane</keyword>
<keyword evidence="10" id="KW-1185">Reference proteome</keyword>
<proteinExistence type="inferred from homology"/>
<evidence type="ECO:0000256" key="4">
    <source>
        <dbReference type="ARBA" id="ARBA00022989"/>
    </source>
</evidence>
<evidence type="ECO:0000313" key="10">
    <source>
        <dbReference type="Proteomes" id="UP000694871"/>
    </source>
</evidence>
<keyword evidence="4 7" id="KW-1133">Transmembrane helix</keyword>
<keyword evidence="3 7" id="KW-0812">Transmembrane</keyword>
<keyword evidence="5 7" id="KW-0496">Mitochondrion</keyword>
<evidence type="ECO:0000256" key="1">
    <source>
        <dbReference type="ARBA" id="ARBA00004325"/>
    </source>
</evidence>
<protein>
    <recommendedName>
        <fullName evidence="7">MICOS complex subunit</fullName>
    </recommendedName>
</protein>
<sequence length="214" mass="23974">MFKVMQLVAAPASLSFLAVRVHAAAPENETSKKNLLKVDELSLYTSPTPKSKYVEHQQTQLEDGICYLRHSLEPYTAWFQNVYGKVLPRAEKAMEYGKEGRDFLKNPPPGFYPRLGVIGFAGIVGLFLSRGSKMKRLVYPIGFMGIGASLYYPQQAIAIAKVTGSQLYDWSLQAYITIESLWKENPKKKRSAKVSDKGDADRDKTVKVQESSSE</sequence>
<dbReference type="Proteomes" id="UP000694871">
    <property type="component" value="Unplaced"/>
</dbReference>
<evidence type="ECO:0000256" key="3">
    <source>
        <dbReference type="ARBA" id="ARBA00022692"/>
    </source>
</evidence>
<keyword evidence="7" id="KW-0999">Mitochondrion inner membrane</keyword>
<organism evidence="10 11">
    <name type="scientific">Gekko japonicus</name>
    <name type="common">Schlegel's Japanese gecko</name>
    <dbReference type="NCBI Taxonomy" id="146911"/>
    <lineage>
        <taxon>Eukaryota</taxon>
        <taxon>Metazoa</taxon>
        <taxon>Chordata</taxon>
        <taxon>Craniata</taxon>
        <taxon>Vertebrata</taxon>
        <taxon>Euteleostomi</taxon>
        <taxon>Lepidosauria</taxon>
        <taxon>Squamata</taxon>
        <taxon>Bifurcata</taxon>
        <taxon>Gekkota</taxon>
        <taxon>Gekkonidae</taxon>
        <taxon>Gekkoninae</taxon>
        <taxon>Gekko</taxon>
    </lineage>
</organism>
<reference evidence="11" key="1">
    <citation type="submission" date="2025-08" db="UniProtKB">
        <authorList>
            <consortium name="RefSeq"/>
        </authorList>
    </citation>
    <scope>IDENTIFICATION</scope>
</reference>
<comment type="similarity">
    <text evidence="2">Belongs to the apolipoprotein O/MICOS complex subunit Mic27 family.</text>
</comment>
<dbReference type="PANTHER" id="PTHR14564">
    <property type="entry name" value="MICOS COMPLEX SUBUNIT MIC26 / MIC27 FAMILY MEMBER"/>
    <property type="match status" value="1"/>
</dbReference>
<comment type="subunit">
    <text evidence="7">Component of the mitochondrial contact site and cristae organizing system (MICOS) complex.</text>
</comment>
<evidence type="ECO:0000256" key="9">
    <source>
        <dbReference type="SAM" id="SignalP"/>
    </source>
</evidence>
<name>A0ABM1KB36_GEKJA</name>
<feature type="region of interest" description="Disordered" evidence="8">
    <location>
        <begin position="186"/>
        <end position="214"/>
    </location>
</feature>
<feature type="transmembrane region" description="Helical" evidence="7">
    <location>
        <begin position="111"/>
        <end position="128"/>
    </location>
</feature>
<evidence type="ECO:0000256" key="7">
    <source>
        <dbReference type="RuleBase" id="RU363021"/>
    </source>
</evidence>
<dbReference type="InterPro" id="IPR019166">
    <property type="entry name" value="MIC26/MIC27"/>
</dbReference>
<dbReference type="Pfam" id="PF09769">
    <property type="entry name" value="ApoO"/>
    <property type="match status" value="1"/>
</dbReference>
<keyword evidence="9" id="KW-0732">Signal</keyword>
<dbReference type="GeneID" id="107114019"/>
<evidence type="ECO:0000256" key="6">
    <source>
        <dbReference type="ARBA" id="ARBA00023136"/>
    </source>
</evidence>
<feature type="signal peptide" evidence="9">
    <location>
        <begin position="1"/>
        <end position="23"/>
    </location>
</feature>
<evidence type="ECO:0000313" key="11">
    <source>
        <dbReference type="RefSeq" id="XP_015270923.1"/>
    </source>
</evidence>